<feature type="compositionally biased region" description="Polar residues" evidence="6">
    <location>
        <begin position="140"/>
        <end position="165"/>
    </location>
</feature>
<dbReference type="OrthoDB" id="438495at2759"/>
<gene>
    <name evidence="8" type="ORF">LPMP_020250</name>
</gene>
<keyword evidence="2" id="KW-0813">Transport</keyword>
<feature type="region of interest" description="Disordered" evidence="6">
    <location>
        <begin position="137"/>
        <end position="187"/>
    </location>
</feature>
<keyword evidence="9" id="KW-1185">Reference proteome</keyword>
<feature type="region of interest" description="Disordered" evidence="6">
    <location>
        <begin position="305"/>
        <end position="331"/>
    </location>
</feature>
<evidence type="ECO:0000256" key="4">
    <source>
        <dbReference type="ARBA" id="ARBA00022989"/>
    </source>
</evidence>
<dbReference type="PANTHER" id="PTHR10778">
    <property type="entry name" value="SOLUTE CARRIER FAMILY 35 MEMBER B"/>
    <property type="match status" value="1"/>
</dbReference>
<evidence type="ECO:0000256" key="5">
    <source>
        <dbReference type="ARBA" id="ARBA00023136"/>
    </source>
</evidence>
<evidence type="ECO:0000256" key="2">
    <source>
        <dbReference type="ARBA" id="ARBA00022448"/>
    </source>
</evidence>
<dbReference type="AlphaFoldDB" id="A0A088RHI4"/>
<dbReference type="GO" id="GO:0046964">
    <property type="term" value="F:3'-phosphoadenosine 5'-phosphosulfate transmembrane transporter activity"/>
    <property type="evidence" value="ECO:0007669"/>
    <property type="project" value="TreeGrafter"/>
</dbReference>
<evidence type="ECO:0000256" key="6">
    <source>
        <dbReference type="SAM" id="MobiDB-lite"/>
    </source>
</evidence>
<feature type="compositionally biased region" description="Pro residues" evidence="6">
    <location>
        <begin position="720"/>
        <end position="729"/>
    </location>
</feature>
<dbReference type="RefSeq" id="XP_010698170.1">
    <property type="nucleotide sequence ID" value="XM_010699868.1"/>
</dbReference>
<evidence type="ECO:0000256" key="3">
    <source>
        <dbReference type="ARBA" id="ARBA00022692"/>
    </source>
</evidence>
<keyword evidence="4 7" id="KW-1133">Transmembrane helix</keyword>
<evidence type="ECO:0000313" key="9">
    <source>
        <dbReference type="Proteomes" id="UP000063063"/>
    </source>
</evidence>
<proteinExistence type="predicted"/>
<dbReference type="PANTHER" id="PTHR10778:SF8">
    <property type="entry name" value="ADENOSINE 3'-PHOSPHO 5'-PHOSPHOSULFATE TRANSPORTER 2"/>
    <property type="match status" value="1"/>
</dbReference>
<dbReference type="SUPFAM" id="SSF103481">
    <property type="entry name" value="Multidrug resistance efflux transporter EmrE"/>
    <property type="match status" value="1"/>
</dbReference>
<evidence type="ECO:0000256" key="1">
    <source>
        <dbReference type="ARBA" id="ARBA00004141"/>
    </source>
</evidence>
<dbReference type="InterPro" id="IPR037185">
    <property type="entry name" value="EmrE-like"/>
</dbReference>
<name>A0A088RHI4_LEIPA</name>
<dbReference type="GO" id="GO:0005789">
    <property type="term" value="C:endoplasmic reticulum membrane"/>
    <property type="evidence" value="ECO:0007669"/>
    <property type="project" value="TreeGrafter"/>
</dbReference>
<feature type="compositionally biased region" description="Low complexity" evidence="6">
    <location>
        <begin position="26"/>
        <end position="38"/>
    </location>
</feature>
<feature type="region of interest" description="Disordered" evidence="6">
    <location>
        <begin position="401"/>
        <end position="421"/>
    </location>
</feature>
<dbReference type="GeneID" id="22571835"/>
<sequence length="986" mass="105805">MSRGHCLSPSASGASHEAMPPPPPGVQQVSPSSCLSPPAWSPPPRQPTTQRLCVLAAGVLIFHVLTSTLQEMIFHLPNFTNLLLLSCGETFCTTVLVGLLLVWDWCHPLPGRADPEHRGPHGRSAATAVTKITAEVTPQEPLSKSAPTVGDSSNTQGRCSGNAVSRSPDPFCDSEHQPPRQQRPFARGDGRGAFLSVVDGLPEAAAARADAVDCGNGSALTAVAARCPSPTRCASWYSTICHVLHPSTVSLRWYVCIAILFSCSLHLTNRTSFLLSYPLQVIFKSSKLLCMVVVHRFGVHDSHEAAASVSKDEAGSDNDDPRSSGHQWSTTAASAQHDGVFHAESDSGLLAGAKAPDASERHPCDEPQHRGHRDSSSSSPPLGLSTVVAVNVPIPAGRAFASSHPLDDDQQRSRWGALHSSGPRRRSWRWWWSRLWNQHCNDGVSRWCPARVWARVSSLAQCCASRPTTLPIDEWGHSQAVVGLRQRLSYHGGVYGGYSAVEVWCAAAARLVWWLQRLLRDTEMMACIAIVVGLISFTYASHLDMHVAAGHQSSKEGLAALAKAVSAEAAAEQHILAERLRGSAGASLAGSYSVASDVAAPVNTTGLAQPGAPLPLPPPSLPASSPSLFHGITAAVFRLSAPWMVTLIGVVGVLMSNTLDCIIYVLEEVHCFHATARSSRGYNRRVLRQHERVAEGRAPLLAGVQRKAVPLRHHASHRPPFSPSPPLSSSPPRTAVTAPSDLHPVSSTSMTELPELIPASPQELLFMVNGIATLLYIGGVIALWLHDCLLLFICRFTSSNAVATATGLHGGVGDFVSATVAGLPAARERLVVPTRPAGSAALPGEFSSLMDREEQQLQRLASLSGWPPWKTPSAPQRPSATEFPLSLCIILIVLASLTSLIGTLCLLRIIAEFTGVMAVVVTSVRKALTVLLSFLLYHRRFTLLHGVGLVGVVGGAVWYELQQRRRRGVCRREEERSGQVCRRSDE</sequence>
<feature type="compositionally biased region" description="Basic and acidic residues" evidence="6">
    <location>
        <begin position="357"/>
        <end position="375"/>
    </location>
</feature>
<keyword evidence="5 7" id="KW-0472">Membrane</keyword>
<dbReference type="Proteomes" id="UP000063063">
    <property type="component" value="Chromosome 2"/>
</dbReference>
<feature type="transmembrane region" description="Helical" evidence="7">
    <location>
        <begin position="764"/>
        <end position="785"/>
    </location>
</feature>
<evidence type="ECO:0000313" key="8">
    <source>
        <dbReference type="EMBL" id="AIN95205.1"/>
    </source>
</evidence>
<accession>A0A088RHI4</accession>
<dbReference type="eggNOG" id="ENOG502SGN4">
    <property type="taxonomic scope" value="Eukaryota"/>
</dbReference>
<feature type="transmembrane region" description="Helical" evidence="7">
    <location>
        <begin position="943"/>
        <end position="961"/>
    </location>
</feature>
<dbReference type="EMBL" id="CP009371">
    <property type="protein sequence ID" value="AIN95205.1"/>
    <property type="molecule type" value="Genomic_DNA"/>
</dbReference>
<reference evidence="8 9" key="1">
    <citation type="journal article" date="2015" name="Sci. Rep.">
        <title>The genome of Leishmania panamensis: insights into genomics of the L. (Viannia) subgenus.</title>
        <authorList>
            <person name="Llanes A."/>
            <person name="Restrepo C.M."/>
            <person name="Vecchio G.D."/>
            <person name="Anguizola F.J."/>
            <person name="Lleonart R."/>
        </authorList>
    </citation>
    <scope>NUCLEOTIDE SEQUENCE [LARGE SCALE GENOMIC DNA]</scope>
    <source>
        <strain evidence="8 9">MHOM/PA/94/PSC-1</strain>
    </source>
</reference>
<feature type="region of interest" description="Disordered" evidence="6">
    <location>
        <begin position="714"/>
        <end position="747"/>
    </location>
</feature>
<feature type="compositionally biased region" description="Basic and acidic residues" evidence="6">
    <location>
        <begin position="305"/>
        <end position="323"/>
    </location>
</feature>
<keyword evidence="3 7" id="KW-0812">Transmembrane</keyword>
<comment type="subcellular location">
    <subcellularLocation>
        <location evidence="1">Membrane</location>
        <topology evidence="1">Multi-pass membrane protein</topology>
    </subcellularLocation>
</comment>
<protein>
    <submittedName>
        <fullName evidence="8">Intracellular trafficking membrane transporter, putative</fullName>
    </submittedName>
</protein>
<feature type="region of interest" description="Disordered" evidence="6">
    <location>
        <begin position="352"/>
        <end position="384"/>
    </location>
</feature>
<dbReference type="VEuPathDB" id="TriTrypDB:LPAL13_000014500"/>
<dbReference type="InterPro" id="IPR013657">
    <property type="entry name" value="SCL35B1-4/HUT1"/>
</dbReference>
<dbReference type="Pfam" id="PF08449">
    <property type="entry name" value="UAA"/>
    <property type="match status" value="1"/>
</dbReference>
<feature type="region of interest" description="Disordered" evidence="6">
    <location>
        <begin position="1"/>
        <end position="47"/>
    </location>
</feature>
<dbReference type="VEuPathDB" id="TriTrypDB:LPMP_020250"/>
<dbReference type="KEGG" id="lpan:LPMP_020250"/>
<organism evidence="8 9">
    <name type="scientific">Leishmania panamensis</name>
    <dbReference type="NCBI Taxonomy" id="5679"/>
    <lineage>
        <taxon>Eukaryota</taxon>
        <taxon>Discoba</taxon>
        <taxon>Euglenozoa</taxon>
        <taxon>Kinetoplastea</taxon>
        <taxon>Metakinetoplastina</taxon>
        <taxon>Trypanosomatida</taxon>
        <taxon>Trypanosomatidae</taxon>
        <taxon>Leishmaniinae</taxon>
        <taxon>Leishmania</taxon>
        <taxon>Leishmania guyanensis species complex</taxon>
    </lineage>
</organism>
<dbReference type="GO" id="GO:0000139">
    <property type="term" value="C:Golgi membrane"/>
    <property type="evidence" value="ECO:0007669"/>
    <property type="project" value="TreeGrafter"/>
</dbReference>
<feature type="transmembrane region" description="Helical" evidence="7">
    <location>
        <begin position="883"/>
        <end position="907"/>
    </location>
</feature>
<evidence type="ECO:0000256" key="7">
    <source>
        <dbReference type="SAM" id="Phobius"/>
    </source>
</evidence>